<dbReference type="EMBL" id="BAAANH010000001">
    <property type="protein sequence ID" value="GAA1747462.1"/>
    <property type="molecule type" value="Genomic_DNA"/>
</dbReference>
<dbReference type="Proteomes" id="UP001500506">
    <property type="component" value="Unassembled WGS sequence"/>
</dbReference>
<protein>
    <recommendedName>
        <fullName evidence="1">DUF559 domain-containing protein</fullName>
    </recommendedName>
</protein>
<sequence>MVRTAQLRDSGVTRREIARAVSVGALLRLREGVFALPGLPAEVRAAAAHGGMLSCLSAAAAAGLWVVEHDGLHIAVGARDRVHAHADCDCVAHRTRRPVEIGRRSTVRRALIEILRCAGDEAFFATLESALLHGRLSAVDLEHLRRSIPVRHRWMLDFARADADSGLESLLRFRLRADGIELRSQVDIPGVGCVDFVLGDRLILEVDGVQGHADTKHSRHKDLVRDGIAAGLGFDTLRFDYALVVHEWPTVRAAILARVDAGLHRRVAGVRFG</sequence>
<evidence type="ECO:0000313" key="3">
    <source>
        <dbReference type="Proteomes" id="UP001500506"/>
    </source>
</evidence>
<gene>
    <name evidence="2" type="ORF">GCM10009747_00570</name>
</gene>
<dbReference type="Pfam" id="PF04480">
    <property type="entry name" value="DUF559"/>
    <property type="match status" value="1"/>
</dbReference>
<keyword evidence="3" id="KW-1185">Reference proteome</keyword>
<name>A0ABN2K399_9MICO</name>
<accession>A0ABN2K399</accession>
<reference evidence="2 3" key="1">
    <citation type="journal article" date="2019" name="Int. J. Syst. Evol. Microbiol.">
        <title>The Global Catalogue of Microorganisms (GCM) 10K type strain sequencing project: providing services to taxonomists for standard genome sequencing and annotation.</title>
        <authorList>
            <consortium name="The Broad Institute Genomics Platform"/>
            <consortium name="The Broad Institute Genome Sequencing Center for Infectious Disease"/>
            <person name="Wu L."/>
            <person name="Ma J."/>
        </authorList>
    </citation>
    <scope>NUCLEOTIDE SEQUENCE [LARGE SCALE GENOMIC DNA]</scope>
    <source>
        <strain evidence="2 3">JCM 14319</strain>
    </source>
</reference>
<organism evidence="2 3">
    <name type="scientific">Agromyces humatus</name>
    <dbReference type="NCBI Taxonomy" id="279573"/>
    <lineage>
        <taxon>Bacteria</taxon>
        <taxon>Bacillati</taxon>
        <taxon>Actinomycetota</taxon>
        <taxon>Actinomycetes</taxon>
        <taxon>Micrococcales</taxon>
        <taxon>Microbacteriaceae</taxon>
        <taxon>Agromyces</taxon>
    </lineage>
</organism>
<feature type="domain" description="DUF559" evidence="1">
    <location>
        <begin position="176"/>
        <end position="259"/>
    </location>
</feature>
<evidence type="ECO:0000259" key="1">
    <source>
        <dbReference type="Pfam" id="PF04480"/>
    </source>
</evidence>
<proteinExistence type="predicted"/>
<comment type="caution">
    <text evidence="2">The sequence shown here is derived from an EMBL/GenBank/DDBJ whole genome shotgun (WGS) entry which is preliminary data.</text>
</comment>
<evidence type="ECO:0000313" key="2">
    <source>
        <dbReference type="EMBL" id="GAA1747462.1"/>
    </source>
</evidence>
<dbReference type="Gene3D" id="3.40.960.10">
    <property type="entry name" value="VSR Endonuclease"/>
    <property type="match status" value="1"/>
</dbReference>
<dbReference type="InterPro" id="IPR007569">
    <property type="entry name" value="DUF559"/>
</dbReference>